<evidence type="ECO:0000313" key="2">
    <source>
        <dbReference type="Proteomes" id="UP000234505"/>
    </source>
</evidence>
<reference evidence="1 2" key="2">
    <citation type="submission" date="2018-01" db="EMBL/GenBank/DDBJ databases">
        <title>Genomic study of Klebsiella pneumoniae.</title>
        <authorList>
            <person name="Yang Y."/>
            <person name="Bicalho R."/>
        </authorList>
    </citation>
    <scope>NUCLEOTIDE SEQUENCE [LARGE SCALE GENOMIC DNA]</scope>
    <source>
        <strain evidence="1 2">A11</strain>
    </source>
</reference>
<sequence length="88" mass="10463">MTLIPKFPCNQCGACCRHVDRAIETQFLNRGDGICQHYQVETKLCTIYETRPLICQVERQYELNYQQLYSWQDFITLNREACLILEKL</sequence>
<dbReference type="Proteomes" id="UP000234505">
    <property type="component" value="Unassembled WGS sequence"/>
</dbReference>
<evidence type="ECO:0000313" key="1">
    <source>
        <dbReference type="EMBL" id="PLL22537.1"/>
    </source>
</evidence>
<protein>
    <submittedName>
        <fullName evidence="1">YkgJ family cysteine cluster protein</fullName>
    </submittedName>
</protein>
<reference evidence="1 2" key="1">
    <citation type="submission" date="2017-11" db="EMBL/GenBank/DDBJ databases">
        <authorList>
            <person name="Han C.G."/>
        </authorList>
    </citation>
    <scope>NUCLEOTIDE SEQUENCE [LARGE SCALE GENOMIC DNA]</scope>
    <source>
        <strain evidence="1 2">A11</strain>
    </source>
</reference>
<dbReference type="InterPro" id="IPR005358">
    <property type="entry name" value="Puta_zinc/iron-chelating_dom"/>
</dbReference>
<gene>
    <name evidence="1" type="ORF">CWN50_28990</name>
</gene>
<name>A0A2J4PUM7_9ENTR</name>
<proteinExistence type="predicted"/>
<organism evidence="1 2">
    <name type="scientific">Klebsiella michiganensis</name>
    <dbReference type="NCBI Taxonomy" id="1134687"/>
    <lineage>
        <taxon>Bacteria</taxon>
        <taxon>Pseudomonadati</taxon>
        <taxon>Pseudomonadota</taxon>
        <taxon>Gammaproteobacteria</taxon>
        <taxon>Enterobacterales</taxon>
        <taxon>Enterobacteriaceae</taxon>
        <taxon>Klebsiella/Raoultella group</taxon>
        <taxon>Klebsiella</taxon>
    </lineage>
</organism>
<dbReference type="Pfam" id="PF03692">
    <property type="entry name" value="CxxCxxCC"/>
    <property type="match status" value="1"/>
</dbReference>
<dbReference type="AlphaFoldDB" id="A0A2J4PUM7"/>
<comment type="caution">
    <text evidence="1">The sequence shown here is derived from an EMBL/GenBank/DDBJ whole genome shotgun (WGS) entry which is preliminary data.</text>
</comment>
<dbReference type="RefSeq" id="WP_094898306.1">
    <property type="nucleotide sequence ID" value="NZ_CABGHZ010000006.1"/>
</dbReference>
<dbReference type="EMBL" id="PIDS01001464">
    <property type="protein sequence ID" value="PLL22537.1"/>
    <property type="molecule type" value="Genomic_DNA"/>
</dbReference>
<accession>A0A2J4PUM7</accession>